<accession>A0A067M2J6</accession>
<feature type="region of interest" description="Disordered" evidence="1">
    <location>
        <begin position="242"/>
        <end position="265"/>
    </location>
</feature>
<keyword evidence="3" id="KW-1185">Reference proteome</keyword>
<dbReference type="Proteomes" id="UP000027195">
    <property type="component" value="Unassembled WGS sequence"/>
</dbReference>
<reference evidence="3" key="1">
    <citation type="journal article" date="2014" name="Proc. Natl. Acad. Sci. U.S.A.">
        <title>Extensive sampling of basidiomycete genomes demonstrates inadequacy of the white-rot/brown-rot paradigm for wood decay fungi.</title>
        <authorList>
            <person name="Riley R."/>
            <person name="Salamov A.A."/>
            <person name="Brown D.W."/>
            <person name="Nagy L.G."/>
            <person name="Floudas D."/>
            <person name="Held B.W."/>
            <person name="Levasseur A."/>
            <person name="Lombard V."/>
            <person name="Morin E."/>
            <person name="Otillar R."/>
            <person name="Lindquist E.A."/>
            <person name="Sun H."/>
            <person name="LaButti K.M."/>
            <person name="Schmutz J."/>
            <person name="Jabbour D."/>
            <person name="Luo H."/>
            <person name="Baker S.E."/>
            <person name="Pisabarro A.G."/>
            <person name="Walton J.D."/>
            <person name="Blanchette R.A."/>
            <person name="Henrissat B."/>
            <person name="Martin F."/>
            <person name="Cullen D."/>
            <person name="Hibbett D.S."/>
            <person name="Grigoriev I.V."/>
        </authorList>
    </citation>
    <scope>NUCLEOTIDE SEQUENCE [LARGE SCALE GENOMIC DNA]</scope>
    <source>
        <strain evidence="3">FD-172 SS1</strain>
    </source>
</reference>
<proteinExistence type="predicted"/>
<evidence type="ECO:0000313" key="3">
    <source>
        <dbReference type="Proteomes" id="UP000027195"/>
    </source>
</evidence>
<dbReference type="HOGENOM" id="CLU_1049691_0_0_1"/>
<sequence>MNSVAALLDAIPGWGRTSEENLEWRSARQNRLKTAELTEAKQKMSPRLHVYWFWVESADQQASAPVMPRCLGTGKKHAFAGGEEQTEYSRLGVTARSRRVARQPGMRKGGDNLARRQTRDLRSGVDDAPENRPKRAEDANLRVSRPSKTPLNSVQALRSREISRKILGEMVKRAELRMPKASGRMRCKLKRVARAVHTEECRGIWCSAYSAHAQFALSGAFLQVSATLWTVLVGVRHLRAGATQRPSEGDPHRRQHGGEKRKKTC</sequence>
<dbReference type="InParanoid" id="A0A067M2J6"/>
<feature type="compositionally biased region" description="Basic and acidic residues" evidence="1">
    <location>
        <begin position="108"/>
        <end position="138"/>
    </location>
</feature>
<feature type="region of interest" description="Disordered" evidence="1">
    <location>
        <begin position="101"/>
        <end position="138"/>
    </location>
</feature>
<protein>
    <submittedName>
        <fullName evidence="2">Uncharacterized protein</fullName>
    </submittedName>
</protein>
<name>A0A067M2J6_BOTB1</name>
<dbReference type="AlphaFoldDB" id="A0A067M2J6"/>
<evidence type="ECO:0000256" key="1">
    <source>
        <dbReference type="SAM" id="MobiDB-lite"/>
    </source>
</evidence>
<dbReference type="EMBL" id="KL198084">
    <property type="protein sequence ID" value="KDQ08920.1"/>
    <property type="molecule type" value="Genomic_DNA"/>
</dbReference>
<evidence type="ECO:0000313" key="2">
    <source>
        <dbReference type="EMBL" id="KDQ08920.1"/>
    </source>
</evidence>
<gene>
    <name evidence="2" type="ORF">BOTBODRAFT_47893</name>
</gene>
<organism evidence="2 3">
    <name type="scientific">Botryobasidium botryosum (strain FD-172 SS1)</name>
    <dbReference type="NCBI Taxonomy" id="930990"/>
    <lineage>
        <taxon>Eukaryota</taxon>
        <taxon>Fungi</taxon>
        <taxon>Dikarya</taxon>
        <taxon>Basidiomycota</taxon>
        <taxon>Agaricomycotina</taxon>
        <taxon>Agaricomycetes</taxon>
        <taxon>Cantharellales</taxon>
        <taxon>Botryobasidiaceae</taxon>
        <taxon>Botryobasidium</taxon>
    </lineage>
</organism>
<feature type="compositionally biased region" description="Basic and acidic residues" evidence="1">
    <location>
        <begin position="247"/>
        <end position="258"/>
    </location>
</feature>